<evidence type="ECO:0000259" key="5">
    <source>
        <dbReference type="PROSITE" id="PS51192"/>
    </source>
</evidence>
<dbReference type="InterPro" id="IPR011545">
    <property type="entry name" value="DEAD/DEAH_box_helicase_dom"/>
</dbReference>
<sequence length="944" mass="102993">MTSTYDVGTLVTARGREWVVLPGSDDEFLLLSPLGGGRDQTAGIIPALEPVVSAKFPYPDPADAGNATNAGLLRTALRIGFRAGAGPFRALAGITVEPRPYQLVPLLMAVRMETVRLLIADDVGIGKTVEAGLIAAELLAQGDATGLAVLCGPALAEQWQAELATKFGIHAELLLPSTITRLQRGLLPGETVFEKYPHLVVSTDFIKRPGLREMFWRDCPDLVIVDEAHTCVSDGTGGRSRMLRHELLTGLAKRQDRHLLLVTATPHSGKDEGFRNLLRLLDSALGDVNREESAGRELLARHFVQRRRGDIRTYLDEETPFPRDRLSQERPYKLHAEYKALFDNVLSYARETVRDAAGNRRDQRMRYWSVLSLLRALASSPAAAVATLATRASGSDAANAEEVDQLGRAAVLDLPDQEILESADVSPGANTTTEPGKLDRRLAGFAKRAKALAGAKDTKLTELTNVVTELLHEHNCNPVVFCRFIDTADYVAEHLASALGDEFTVAAVTGELPPEERQARIAKLVADEAKRPILVATDCLSEGVNLQEHFQAVVHYDLAWNPIRHEQREGRVDRFGQRVDQVRAITLYGSDNGVDGIVLDVLIRKHEQIRKALGITVPVPDRSDDVIEAVLEGLILREAQGTNVDQLTLDGFGEEHTTRLHHEWDSARDREKRSRTRYAQDVIKPTEVAREVAAIRAGLGTVGEITGFVRESLAALGSGLLTTSDGFTAETGGLPAAIVEALPYRHPEPMPFHAALPVPPRTAHLDRTDPVVATVARYVLQSALDPATPAHQRPARRAGVMYTADVSKRTTLMLIRLRMSVELPARAGVRKAIAEEAKLLAYRGSVYEPEWLDEAAVATLLDAEPSGNVAPDQARDFLERAIAGLDNLQPHLASVADDHAVALRDAHIRVREAGGQRVRRKIAVTALKPVDVLGIYVYLPGSIS</sequence>
<dbReference type="SUPFAM" id="SSF52540">
    <property type="entry name" value="P-loop containing nucleoside triphosphate hydrolases"/>
    <property type="match status" value="1"/>
</dbReference>
<name>A0ABS8ZTN4_9PSEU</name>
<dbReference type="InterPro" id="IPR057342">
    <property type="entry name" value="DEXDc_RapA"/>
</dbReference>
<evidence type="ECO:0000256" key="3">
    <source>
        <dbReference type="ARBA" id="ARBA00022806"/>
    </source>
</evidence>
<evidence type="ECO:0000256" key="4">
    <source>
        <dbReference type="ARBA" id="ARBA00022840"/>
    </source>
</evidence>
<keyword evidence="4" id="KW-0067">ATP-binding</keyword>
<dbReference type="SMART" id="SM00487">
    <property type="entry name" value="DEXDc"/>
    <property type="match status" value="1"/>
</dbReference>
<dbReference type="InterPro" id="IPR038718">
    <property type="entry name" value="SNF2-like_sf"/>
</dbReference>
<evidence type="ECO:0000256" key="2">
    <source>
        <dbReference type="ARBA" id="ARBA00022801"/>
    </source>
</evidence>
<dbReference type="Pfam" id="PF00271">
    <property type="entry name" value="Helicase_C"/>
    <property type="match status" value="1"/>
</dbReference>
<dbReference type="RefSeq" id="WP_233731460.1">
    <property type="nucleotide sequence ID" value="NZ_JAJVCN010000004.1"/>
</dbReference>
<evidence type="ECO:0000313" key="8">
    <source>
        <dbReference type="Proteomes" id="UP001521150"/>
    </source>
</evidence>
<reference evidence="7 8" key="1">
    <citation type="submission" date="2021-12" db="EMBL/GenBank/DDBJ databases">
        <title>Genome sequence of Kibdelosporangium philippinense ATCC 49844.</title>
        <authorList>
            <person name="Fedorov E.A."/>
            <person name="Omeragic M."/>
            <person name="Shalygina K.F."/>
            <person name="Maclea K.S."/>
        </authorList>
    </citation>
    <scope>NUCLEOTIDE SEQUENCE [LARGE SCALE GENOMIC DNA]</scope>
    <source>
        <strain evidence="7 8">ATCC 49844</strain>
    </source>
</reference>
<evidence type="ECO:0000256" key="1">
    <source>
        <dbReference type="ARBA" id="ARBA00022741"/>
    </source>
</evidence>
<proteinExistence type="predicted"/>
<dbReference type="Pfam" id="PF00270">
    <property type="entry name" value="DEAD"/>
    <property type="match status" value="1"/>
</dbReference>
<dbReference type="PANTHER" id="PTHR45766">
    <property type="entry name" value="DNA ANNEALING HELICASE AND ENDONUCLEASE ZRANB3 FAMILY MEMBER"/>
    <property type="match status" value="1"/>
</dbReference>
<accession>A0ABS8ZTN4</accession>
<keyword evidence="2" id="KW-0378">Hydrolase</keyword>
<feature type="domain" description="Helicase C-terminal" evidence="6">
    <location>
        <begin position="462"/>
        <end position="627"/>
    </location>
</feature>
<feature type="domain" description="Helicase ATP-binding" evidence="5">
    <location>
        <begin position="108"/>
        <end position="284"/>
    </location>
</feature>
<dbReference type="CDD" id="cd18011">
    <property type="entry name" value="DEXDc_RapA"/>
    <property type="match status" value="1"/>
</dbReference>
<organism evidence="7 8">
    <name type="scientific">Kibdelosporangium philippinense</name>
    <dbReference type="NCBI Taxonomy" id="211113"/>
    <lineage>
        <taxon>Bacteria</taxon>
        <taxon>Bacillati</taxon>
        <taxon>Actinomycetota</taxon>
        <taxon>Actinomycetes</taxon>
        <taxon>Pseudonocardiales</taxon>
        <taxon>Pseudonocardiaceae</taxon>
        <taxon>Kibdelosporangium</taxon>
    </lineage>
</organism>
<evidence type="ECO:0000313" key="7">
    <source>
        <dbReference type="EMBL" id="MCE7009971.1"/>
    </source>
</evidence>
<comment type="caution">
    <text evidence="7">The sequence shown here is derived from an EMBL/GenBank/DDBJ whole genome shotgun (WGS) entry which is preliminary data.</text>
</comment>
<dbReference type="Gene3D" id="3.40.50.300">
    <property type="entry name" value="P-loop containing nucleotide triphosphate hydrolases"/>
    <property type="match status" value="1"/>
</dbReference>
<dbReference type="InterPro" id="IPR001650">
    <property type="entry name" value="Helicase_C-like"/>
</dbReference>
<dbReference type="InterPro" id="IPR049730">
    <property type="entry name" value="SNF2/RAD54-like_C"/>
</dbReference>
<evidence type="ECO:0000259" key="6">
    <source>
        <dbReference type="PROSITE" id="PS51194"/>
    </source>
</evidence>
<gene>
    <name evidence="7" type="ORF">LWC34_45270</name>
</gene>
<dbReference type="EMBL" id="JAJVCN010000004">
    <property type="protein sequence ID" value="MCE7009971.1"/>
    <property type="molecule type" value="Genomic_DNA"/>
</dbReference>
<keyword evidence="8" id="KW-1185">Reference proteome</keyword>
<dbReference type="PROSITE" id="PS51194">
    <property type="entry name" value="HELICASE_CTER"/>
    <property type="match status" value="1"/>
</dbReference>
<dbReference type="Proteomes" id="UP001521150">
    <property type="component" value="Unassembled WGS sequence"/>
</dbReference>
<dbReference type="InterPro" id="IPR027417">
    <property type="entry name" value="P-loop_NTPase"/>
</dbReference>
<dbReference type="PROSITE" id="PS51192">
    <property type="entry name" value="HELICASE_ATP_BIND_1"/>
    <property type="match status" value="1"/>
</dbReference>
<dbReference type="SMART" id="SM00490">
    <property type="entry name" value="HELICc"/>
    <property type="match status" value="1"/>
</dbReference>
<dbReference type="Gene3D" id="3.40.50.10810">
    <property type="entry name" value="Tandem AAA-ATPase domain"/>
    <property type="match status" value="1"/>
</dbReference>
<dbReference type="CDD" id="cd18793">
    <property type="entry name" value="SF2_C_SNF"/>
    <property type="match status" value="1"/>
</dbReference>
<dbReference type="InterPro" id="IPR014001">
    <property type="entry name" value="Helicase_ATP-bd"/>
</dbReference>
<protein>
    <submittedName>
        <fullName evidence="7">DEAD/DEAH box helicase</fullName>
    </submittedName>
</protein>
<keyword evidence="3 7" id="KW-0347">Helicase</keyword>
<dbReference type="PANTHER" id="PTHR45766:SF6">
    <property type="entry name" value="SWI_SNF-RELATED MATRIX-ASSOCIATED ACTIN-DEPENDENT REGULATOR OF CHROMATIN SUBFAMILY A-LIKE PROTEIN 1"/>
    <property type="match status" value="1"/>
</dbReference>
<keyword evidence="1" id="KW-0547">Nucleotide-binding</keyword>
<dbReference type="GO" id="GO:0004386">
    <property type="term" value="F:helicase activity"/>
    <property type="evidence" value="ECO:0007669"/>
    <property type="project" value="UniProtKB-KW"/>
</dbReference>